<dbReference type="SUPFAM" id="SSF49464">
    <property type="entry name" value="Carboxypeptidase regulatory domain-like"/>
    <property type="match status" value="1"/>
</dbReference>
<accession>A0A8T3VGR7</accession>
<dbReference type="Gene3D" id="1.10.101.10">
    <property type="entry name" value="PGBD-like superfamily/PGBD"/>
    <property type="match status" value="1"/>
</dbReference>
<dbReference type="InterPro" id="IPR036366">
    <property type="entry name" value="PGBDSf"/>
</dbReference>
<reference evidence="2" key="1">
    <citation type="submission" date="2019-04" db="EMBL/GenBank/DDBJ databases">
        <title>Evolution of Biomass-Degrading Anaerobic Consortia Revealed by Metagenomics.</title>
        <authorList>
            <person name="Peng X."/>
        </authorList>
    </citation>
    <scope>NUCLEOTIDE SEQUENCE</scope>
    <source>
        <strain evidence="2">SIG18</strain>
    </source>
</reference>
<comment type="caution">
    <text evidence="2">The sequence shown here is derived from an EMBL/GenBank/DDBJ whole genome shotgun (WGS) entry which is preliminary data.</text>
</comment>
<name>A0A8T3VGR7_9EURY</name>
<dbReference type="AlphaFoldDB" id="A0A8T3VGR7"/>
<dbReference type="InterPro" id="IPR013783">
    <property type="entry name" value="Ig-like_fold"/>
</dbReference>
<dbReference type="InterPro" id="IPR008969">
    <property type="entry name" value="CarboxyPept-like_regulatory"/>
</dbReference>
<feature type="non-terminal residue" evidence="2">
    <location>
        <position position="1"/>
    </location>
</feature>
<dbReference type="Proteomes" id="UP000783037">
    <property type="component" value="Unassembled WGS sequence"/>
</dbReference>
<dbReference type="InterPro" id="IPR036365">
    <property type="entry name" value="PGBD-like_sf"/>
</dbReference>
<dbReference type="EMBL" id="SUTK01000069">
    <property type="protein sequence ID" value="MBE6502515.1"/>
    <property type="molecule type" value="Genomic_DNA"/>
</dbReference>
<evidence type="ECO:0000313" key="2">
    <source>
        <dbReference type="EMBL" id="MBE6502515.1"/>
    </source>
</evidence>
<proteinExistence type="predicted"/>
<dbReference type="SUPFAM" id="SSF47090">
    <property type="entry name" value="PGBD-like"/>
    <property type="match status" value="1"/>
</dbReference>
<dbReference type="InterPro" id="IPR008964">
    <property type="entry name" value="Invasin/intimin_cell_adhesion"/>
</dbReference>
<evidence type="ECO:0000259" key="1">
    <source>
        <dbReference type="Pfam" id="PF01471"/>
    </source>
</evidence>
<dbReference type="SUPFAM" id="SSF49373">
    <property type="entry name" value="Invasin/intimin cell-adhesion fragments"/>
    <property type="match status" value="1"/>
</dbReference>
<dbReference type="Pfam" id="PF01471">
    <property type="entry name" value="PG_binding_1"/>
    <property type="match status" value="1"/>
</dbReference>
<evidence type="ECO:0000313" key="3">
    <source>
        <dbReference type="Proteomes" id="UP000783037"/>
    </source>
</evidence>
<sequence>YTEAEKTISNNTKFNVNVTSQTTTNKTVNITAKSNIYSELMPDKLLFILPNGTQIEATYGTNGTWWAVHKFDAYGDYQVNATYVGLDNVTITNATIGISKTPTEITIVNETVELLVGDSIGTGAALTPADVGELTFTSNNITVAKVEDGKIVAVGEGSAIITVSFAGNDDYAAAENKTINVKVIKYDSKVTIEPINNTIYPNNVTIKYTIENKTNVTVTIDGVSDDKIIITNDTITVIGLDAGEYTITILNNESRIYHQSNDTKTFTVNKQATSITGADVSTTYNINKELVITLKDSNGNPLTGASVTVDLNGAKTYTTDKNGQIKVSTNGLAPKTYTAKITFNGNTNYDKSTKDVKVTVKKATPKLTAKKKTFKTSVKTKKYTITLKDNTGKAIKKAKVTLKVKGKTYKATTNSKGKAVFKIKNLKKKGTFKATITYKGNKYYNKITKKANIKVIVTFKTVSKGSKDKSTVKEIQRALKDHGYYLSYKGHYLKVDGKFQSCTERSVKEFQHDKGLKVTGKVDEKTAKKLGLI</sequence>
<gene>
    <name evidence="2" type="ORF">E7Z79_08785</name>
</gene>
<dbReference type="InterPro" id="IPR002477">
    <property type="entry name" value="Peptidoglycan-bd-like"/>
</dbReference>
<dbReference type="Gene3D" id="2.60.40.1080">
    <property type="match status" value="1"/>
</dbReference>
<dbReference type="Gene3D" id="2.60.40.10">
    <property type="entry name" value="Immunoglobulins"/>
    <property type="match status" value="2"/>
</dbReference>
<protein>
    <recommendedName>
        <fullName evidence="1">Peptidoglycan binding-like domain-containing protein</fullName>
    </recommendedName>
</protein>
<feature type="domain" description="Peptidoglycan binding-like" evidence="1">
    <location>
        <begin position="470"/>
        <end position="530"/>
    </location>
</feature>
<organism evidence="2 3">
    <name type="scientific">Methanobrevibacter thaueri</name>
    <dbReference type="NCBI Taxonomy" id="190975"/>
    <lineage>
        <taxon>Archaea</taxon>
        <taxon>Methanobacteriati</taxon>
        <taxon>Methanobacteriota</taxon>
        <taxon>Methanomada group</taxon>
        <taxon>Methanobacteria</taxon>
        <taxon>Methanobacteriales</taxon>
        <taxon>Methanobacteriaceae</taxon>
        <taxon>Methanobrevibacter</taxon>
    </lineage>
</organism>
<dbReference type="RefSeq" id="WP_303739595.1">
    <property type="nucleotide sequence ID" value="NZ_SUTK01000069.1"/>
</dbReference>